<gene>
    <name evidence="1" type="ORF">NG821_06900</name>
</gene>
<sequence length="202" mass="24253">MRSMTIPELYDYLCSPQFQDAKSGNIFYNYYIYQYPARQEYEIRRQIREFQQQLRRPAHFINAVLLDLFEVFCDYLKAETFGNQNLLDMTFQEEKDTPDEVTSELTYEANSDEFFSFVHDRILQYIQEDDGYKHPYVFVYGIGKMFPYLRSNVFLNGYEKYNDTDIYKIILFYPGHSVGNSFSLFDTLPDEHTYRAILLVNE</sequence>
<comment type="caution">
    <text evidence="1">The sequence shown here is derived from an EMBL/GenBank/DDBJ whole genome shotgun (WGS) entry which is preliminary data.</text>
</comment>
<dbReference type="EMBL" id="JAMXLY010000021">
    <property type="protein sequence ID" value="MCO6025568.1"/>
    <property type="molecule type" value="Genomic_DNA"/>
</dbReference>
<evidence type="ECO:0000313" key="1">
    <source>
        <dbReference type="EMBL" id="MCO6025568.1"/>
    </source>
</evidence>
<protein>
    <submittedName>
        <fullName evidence="1">DUF1788 domain-containing protein</fullName>
    </submittedName>
</protein>
<dbReference type="InterPro" id="IPR014858">
    <property type="entry name" value="BrxB"/>
</dbReference>
<dbReference type="RefSeq" id="WP_252760926.1">
    <property type="nucleotide sequence ID" value="NZ_JAMXLY010000021.1"/>
</dbReference>
<accession>A0ABT1BWW3</accession>
<proteinExistence type="predicted"/>
<dbReference type="Proteomes" id="UP001204015">
    <property type="component" value="Unassembled WGS sequence"/>
</dbReference>
<dbReference type="Pfam" id="PF08747">
    <property type="entry name" value="BrxB"/>
    <property type="match status" value="1"/>
</dbReference>
<organism evidence="1 2">
    <name type="scientific">Segatella cerevisiae</name>
    <dbReference type="NCBI Taxonomy" id="2053716"/>
    <lineage>
        <taxon>Bacteria</taxon>
        <taxon>Pseudomonadati</taxon>
        <taxon>Bacteroidota</taxon>
        <taxon>Bacteroidia</taxon>
        <taxon>Bacteroidales</taxon>
        <taxon>Prevotellaceae</taxon>
        <taxon>Segatella</taxon>
    </lineage>
</organism>
<evidence type="ECO:0000313" key="2">
    <source>
        <dbReference type="Proteomes" id="UP001204015"/>
    </source>
</evidence>
<reference evidence="1 2" key="1">
    <citation type="submission" date="2022-06" db="EMBL/GenBank/DDBJ databases">
        <title>A taxonomic note on the genus Prevotella: Description of four novel genera and emended description of the genera Hallella and Xylanibacter.</title>
        <authorList>
            <person name="Hitch T.C.A."/>
        </authorList>
    </citation>
    <scope>NUCLEOTIDE SEQUENCE [LARGE SCALE GENOMIC DNA]</scope>
    <source>
        <strain evidence="1 2">DSM 100619</strain>
    </source>
</reference>
<keyword evidence="2" id="KW-1185">Reference proteome</keyword>
<name>A0ABT1BWW3_9BACT</name>